<evidence type="ECO:0000256" key="1">
    <source>
        <dbReference type="SAM" id="MobiDB-lite"/>
    </source>
</evidence>
<dbReference type="GO" id="GO:0003924">
    <property type="term" value="F:GTPase activity"/>
    <property type="evidence" value="ECO:0007669"/>
    <property type="project" value="TreeGrafter"/>
</dbReference>
<dbReference type="AlphaFoldDB" id="A0AA38PXJ0"/>
<dbReference type="Proteomes" id="UP001163850">
    <property type="component" value="Unassembled WGS sequence"/>
</dbReference>
<dbReference type="GO" id="GO:0005525">
    <property type="term" value="F:GTP binding"/>
    <property type="evidence" value="ECO:0007669"/>
    <property type="project" value="TreeGrafter"/>
</dbReference>
<dbReference type="EMBL" id="MU802017">
    <property type="protein sequence ID" value="KAJ3983593.1"/>
    <property type="molecule type" value="Genomic_DNA"/>
</dbReference>
<dbReference type="InterPro" id="IPR007034">
    <property type="entry name" value="BMS1_TSR1_C"/>
</dbReference>
<accession>A0AA38PXJ0</accession>
<dbReference type="GO" id="GO:0030686">
    <property type="term" value="C:90S preribosome"/>
    <property type="evidence" value="ECO:0007669"/>
    <property type="project" value="TreeGrafter"/>
</dbReference>
<proteinExistence type="predicted"/>
<dbReference type="PANTHER" id="PTHR12858:SF2">
    <property type="entry name" value="RIBOSOME BIOGENESIS PROTEIN BMS1 HOMOLOG"/>
    <property type="match status" value="1"/>
</dbReference>
<feature type="domain" description="Ribosome biogenesis protein BMS1/TSR1 C-terminal" evidence="2">
    <location>
        <begin position="1"/>
        <end position="237"/>
    </location>
</feature>
<protein>
    <recommendedName>
        <fullName evidence="2">Ribosome biogenesis protein BMS1/TSR1 C-terminal domain-containing protein</fullName>
    </recommendedName>
</protein>
<organism evidence="3 4">
    <name type="scientific">Lentinula detonsa</name>
    <dbReference type="NCBI Taxonomy" id="2804962"/>
    <lineage>
        <taxon>Eukaryota</taxon>
        <taxon>Fungi</taxon>
        <taxon>Dikarya</taxon>
        <taxon>Basidiomycota</taxon>
        <taxon>Agaricomycotina</taxon>
        <taxon>Agaricomycetes</taxon>
        <taxon>Agaricomycetidae</taxon>
        <taxon>Agaricales</taxon>
        <taxon>Marasmiineae</taxon>
        <taxon>Omphalotaceae</taxon>
        <taxon>Lentinula</taxon>
    </lineage>
</organism>
<feature type="region of interest" description="Disordered" evidence="1">
    <location>
        <begin position="317"/>
        <end position="384"/>
    </location>
</feature>
<feature type="compositionally biased region" description="Basic and acidic residues" evidence="1">
    <location>
        <begin position="317"/>
        <end position="355"/>
    </location>
</feature>
<dbReference type="Pfam" id="PF04950">
    <property type="entry name" value="RIBIOP_C"/>
    <property type="match status" value="1"/>
</dbReference>
<evidence type="ECO:0000313" key="3">
    <source>
        <dbReference type="EMBL" id="KAJ3983593.1"/>
    </source>
</evidence>
<dbReference type="GO" id="GO:0000479">
    <property type="term" value="P:endonucleolytic cleavage of tricistronic rRNA transcript (SSU-rRNA, 5.8S rRNA, LSU-rRNA)"/>
    <property type="evidence" value="ECO:0007669"/>
    <property type="project" value="TreeGrafter"/>
</dbReference>
<comment type="caution">
    <text evidence="3">The sequence shown here is derived from an EMBL/GenBank/DDBJ whole genome shotgun (WGS) entry which is preliminary data.</text>
</comment>
<dbReference type="GO" id="GO:0000462">
    <property type="term" value="P:maturation of SSU-rRNA from tricistronic rRNA transcript (SSU-rRNA, 5.8S rRNA, LSU-rRNA)"/>
    <property type="evidence" value="ECO:0007669"/>
    <property type="project" value="TreeGrafter"/>
</dbReference>
<dbReference type="PANTHER" id="PTHR12858">
    <property type="entry name" value="RIBOSOME BIOGENESIS PROTEIN"/>
    <property type="match status" value="1"/>
</dbReference>
<dbReference type="InterPro" id="IPR039761">
    <property type="entry name" value="Bms1/Tsr1"/>
</dbReference>
<reference evidence="3" key="1">
    <citation type="submission" date="2022-08" db="EMBL/GenBank/DDBJ databases">
        <authorList>
            <consortium name="DOE Joint Genome Institute"/>
            <person name="Min B."/>
            <person name="Riley R."/>
            <person name="Sierra-Patev S."/>
            <person name="Naranjo-Ortiz M."/>
            <person name="Looney B."/>
            <person name="Konkel Z."/>
            <person name="Slot J.C."/>
            <person name="Sakamoto Y."/>
            <person name="Steenwyk J.L."/>
            <person name="Rokas A."/>
            <person name="Carro J."/>
            <person name="Camarero S."/>
            <person name="Ferreira P."/>
            <person name="Molpeceres G."/>
            <person name="Ruiz-Duenas F.J."/>
            <person name="Serrano A."/>
            <person name="Henrissat B."/>
            <person name="Drula E."/>
            <person name="Hughes K.W."/>
            <person name="Mata J.L."/>
            <person name="Ishikawa N.K."/>
            <person name="Vargas-Isla R."/>
            <person name="Ushijima S."/>
            <person name="Smith C.A."/>
            <person name="Ahrendt S."/>
            <person name="Andreopoulos W."/>
            <person name="He G."/>
            <person name="Labutti K."/>
            <person name="Lipzen A."/>
            <person name="Ng V."/>
            <person name="Sandor L."/>
            <person name="Barry K."/>
            <person name="Martinez A.T."/>
            <person name="Xiao Y."/>
            <person name="Gibbons J.G."/>
            <person name="Terashima K."/>
            <person name="Hibbett D.S."/>
            <person name="Grigoriev I.V."/>
        </authorList>
    </citation>
    <scope>NUCLEOTIDE SEQUENCE</scope>
    <source>
        <strain evidence="3">TFB7829</strain>
    </source>
</reference>
<name>A0AA38PXJ0_9AGAR</name>
<dbReference type="SMART" id="SM01362">
    <property type="entry name" value="DUF663"/>
    <property type="match status" value="1"/>
</dbReference>
<gene>
    <name evidence="3" type="ORF">F5890DRAFT_1598425</name>
</gene>
<evidence type="ECO:0000313" key="4">
    <source>
        <dbReference type="Proteomes" id="UP001163850"/>
    </source>
</evidence>
<feature type="non-terminal residue" evidence="3">
    <location>
        <position position="1"/>
    </location>
</feature>
<sequence length="384" mass="43338">TYVRIVLSSVPAELIQYFDSSYPLLLGGLLPAESHSSQPSSFNFVQVRLKRHRWFTRPLKTNDPLIVSLGWRRFQTIPIYSLDDHSIRMRMLKYTPEHMHCYGTFWGPGVLPNTGFCAFNTVADGAETGGFRVSATGVVLSLASTSQIVKKLKLTGTPFKIFKNTAFIKGMFSSALEVAKFEGASVKTVSGVRGVVKKAVRKGGDGAFRAAFEDKLLMISFSYLFTDIVFLRAWYSVQPRKFYAPVTSLLLPSQAQNSPSDADTPIETKQTWTGMCLTGTVRRSLGIKTPLNRAVVLEPEEKRAVALLQQIRALRKDQVQRRTEKKEAGKERKRKEEEKSEERKTEKERERKTEVMRNVGMGGKRDKRESEAMEGGRRKKRKTG</sequence>
<dbReference type="GO" id="GO:0034511">
    <property type="term" value="F:U3 snoRNA binding"/>
    <property type="evidence" value="ECO:0007669"/>
    <property type="project" value="TreeGrafter"/>
</dbReference>
<feature type="compositionally biased region" description="Basic and acidic residues" evidence="1">
    <location>
        <begin position="363"/>
        <end position="376"/>
    </location>
</feature>
<evidence type="ECO:0000259" key="2">
    <source>
        <dbReference type="SMART" id="SM01362"/>
    </source>
</evidence>